<proteinExistence type="predicted"/>
<dbReference type="Gene3D" id="3.30.530.20">
    <property type="match status" value="1"/>
</dbReference>
<gene>
    <name evidence="1" type="ORF">BCR15_08325</name>
</gene>
<dbReference type="AlphaFoldDB" id="A0A1C0AIU8"/>
<dbReference type="Proteomes" id="UP000093501">
    <property type="component" value="Unassembled WGS sequence"/>
</dbReference>
<protein>
    <submittedName>
        <fullName evidence="1">Uncharacterized protein</fullName>
    </submittedName>
</protein>
<keyword evidence="2" id="KW-1185">Reference proteome</keyword>
<sequence length="145" mass="15649">MSRTAAFVVDLPASCPPDEALRRVLDLRAHSRLIPLTTVTPAVAPDGLATGLTFVGRTAVGRVGFDDPMRILSLSFDPPAARIVKEGRIIAGAINITVTPAATGSRVRWEQTVEIPWLPRSLQPVAARILREGYRRMLSKLLDGG</sequence>
<accession>A0A1C0AIU8</accession>
<reference evidence="2" key="1">
    <citation type="submission" date="2016-07" db="EMBL/GenBank/DDBJ databases">
        <authorList>
            <person name="Florea S."/>
            <person name="Webb J.S."/>
            <person name="Jaromczyk J."/>
            <person name="Schardl C.L."/>
        </authorList>
    </citation>
    <scope>NUCLEOTIDE SEQUENCE [LARGE SCALE GENOMIC DNA]</scope>
    <source>
        <strain evidence="2">IPBSL-7</strain>
    </source>
</reference>
<dbReference type="InterPro" id="IPR023393">
    <property type="entry name" value="START-like_dom_sf"/>
</dbReference>
<dbReference type="EMBL" id="MBQD01000024">
    <property type="protein sequence ID" value="OCL32039.1"/>
    <property type="molecule type" value="Genomic_DNA"/>
</dbReference>
<evidence type="ECO:0000313" key="1">
    <source>
        <dbReference type="EMBL" id="OCL32039.1"/>
    </source>
</evidence>
<comment type="caution">
    <text evidence="1">The sequence shown here is derived from an EMBL/GenBank/DDBJ whole genome shotgun (WGS) entry which is preliminary data.</text>
</comment>
<dbReference type="Pfam" id="PF10604">
    <property type="entry name" value="Polyketide_cyc2"/>
    <property type="match status" value="1"/>
</dbReference>
<dbReference type="RefSeq" id="WP_068752387.1">
    <property type="nucleotide sequence ID" value="NZ_LR214441.1"/>
</dbReference>
<evidence type="ECO:0000313" key="2">
    <source>
        <dbReference type="Proteomes" id="UP000093501"/>
    </source>
</evidence>
<organism evidence="1 2">
    <name type="scientific">Tessaracoccus lapidicaptus</name>
    <dbReference type="NCBI Taxonomy" id="1427523"/>
    <lineage>
        <taxon>Bacteria</taxon>
        <taxon>Bacillati</taxon>
        <taxon>Actinomycetota</taxon>
        <taxon>Actinomycetes</taxon>
        <taxon>Propionibacteriales</taxon>
        <taxon>Propionibacteriaceae</taxon>
        <taxon>Tessaracoccus</taxon>
    </lineage>
</organism>
<name>A0A1C0AIU8_9ACTN</name>
<dbReference type="InterPro" id="IPR019587">
    <property type="entry name" value="Polyketide_cyclase/dehydratase"/>
</dbReference>
<dbReference type="SUPFAM" id="SSF55961">
    <property type="entry name" value="Bet v1-like"/>
    <property type="match status" value="1"/>
</dbReference>